<evidence type="ECO:0000313" key="6">
    <source>
        <dbReference type="Proteomes" id="UP000054279"/>
    </source>
</evidence>
<dbReference type="InterPro" id="IPR029063">
    <property type="entry name" value="SAM-dependent_MTases_sf"/>
</dbReference>
<evidence type="ECO:0000256" key="4">
    <source>
        <dbReference type="ARBA" id="ARBA00038314"/>
    </source>
</evidence>
<gene>
    <name evidence="5" type="ORF">M422DRAFT_269271</name>
</gene>
<keyword evidence="6" id="KW-1185">Reference proteome</keyword>
<organism evidence="5 6">
    <name type="scientific">Sphaerobolus stellatus (strain SS14)</name>
    <dbReference type="NCBI Taxonomy" id="990650"/>
    <lineage>
        <taxon>Eukaryota</taxon>
        <taxon>Fungi</taxon>
        <taxon>Dikarya</taxon>
        <taxon>Basidiomycota</taxon>
        <taxon>Agaricomycotina</taxon>
        <taxon>Agaricomycetes</taxon>
        <taxon>Phallomycetidae</taxon>
        <taxon>Geastrales</taxon>
        <taxon>Sphaerobolaceae</taxon>
        <taxon>Sphaerobolus</taxon>
    </lineage>
</organism>
<dbReference type="GO" id="GO:0016740">
    <property type="term" value="F:transferase activity"/>
    <property type="evidence" value="ECO:0007669"/>
    <property type="project" value="UniProtKB-KW"/>
</dbReference>
<evidence type="ECO:0000256" key="3">
    <source>
        <dbReference type="ARBA" id="ARBA00022691"/>
    </source>
</evidence>
<evidence type="ECO:0000256" key="1">
    <source>
        <dbReference type="ARBA" id="ARBA00005179"/>
    </source>
</evidence>
<evidence type="ECO:0008006" key="7">
    <source>
        <dbReference type="Google" id="ProtNLM"/>
    </source>
</evidence>
<dbReference type="InterPro" id="IPR051654">
    <property type="entry name" value="Meroterpenoid_MTases"/>
</dbReference>
<name>A0A0C9U4Y5_SPHS4</name>
<dbReference type="SUPFAM" id="SSF53335">
    <property type="entry name" value="S-adenosyl-L-methionine-dependent methyltransferases"/>
    <property type="match status" value="1"/>
</dbReference>
<comment type="similarity">
    <text evidence="4">Belongs to the class I-like SAM-binding methyltransferase superfamily.</text>
</comment>
<dbReference type="HOGENOM" id="CLU_051542_1_1_1"/>
<keyword evidence="3" id="KW-0949">S-adenosyl-L-methionine</keyword>
<dbReference type="EMBL" id="KN837285">
    <property type="protein sequence ID" value="KIJ29319.1"/>
    <property type="molecule type" value="Genomic_DNA"/>
</dbReference>
<dbReference type="Proteomes" id="UP000054279">
    <property type="component" value="Unassembled WGS sequence"/>
</dbReference>
<comment type="pathway">
    <text evidence="1">Secondary metabolite biosynthesis.</text>
</comment>
<dbReference type="PANTHER" id="PTHR35897:SF1">
    <property type="entry name" value="METHYLTRANSFERASE AUSD"/>
    <property type="match status" value="1"/>
</dbReference>
<dbReference type="PANTHER" id="PTHR35897">
    <property type="entry name" value="METHYLTRANSFERASE AUSD"/>
    <property type="match status" value="1"/>
</dbReference>
<protein>
    <recommendedName>
        <fullName evidence="7">Methyltransferase domain-containing protein</fullName>
    </recommendedName>
</protein>
<proteinExistence type="inferred from homology"/>
<dbReference type="OrthoDB" id="2094832at2759"/>
<evidence type="ECO:0000313" key="5">
    <source>
        <dbReference type="EMBL" id="KIJ29319.1"/>
    </source>
</evidence>
<evidence type="ECO:0000256" key="2">
    <source>
        <dbReference type="ARBA" id="ARBA00022679"/>
    </source>
</evidence>
<accession>A0A0C9U4Y5</accession>
<dbReference type="AlphaFoldDB" id="A0A0C9U4Y5"/>
<reference evidence="5 6" key="1">
    <citation type="submission" date="2014-06" db="EMBL/GenBank/DDBJ databases">
        <title>Evolutionary Origins and Diversification of the Mycorrhizal Mutualists.</title>
        <authorList>
            <consortium name="DOE Joint Genome Institute"/>
            <consortium name="Mycorrhizal Genomics Consortium"/>
            <person name="Kohler A."/>
            <person name="Kuo A."/>
            <person name="Nagy L.G."/>
            <person name="Floudas D."/>
            <person name="Copeland A."/>
            <person name="Barry K.W."/>
            <person name="Cichocki N."/>
            <person name="Veneault-Fourrey C."/>
            <person name="LaButti K."/>
            <person name="Lindquist E.A."/>
            <person name="Lipzen A."/>
            <person name="Lundell T."/>
            <person name="Morin E."/>
            <person name="Murat C."/>
            <person name="Riley R."/>
            <person name="Ohm R."/>
            <person name="Sun H."/>
            <person name="Tunlid A."/>
            <person name="Henrissat B."/>
            <person name="Grigoriev I.V."/>
            <person name="Hibbett D.S."/>
            <person name="Martin F."/>
        </authorList>
    </citation>
    <scope>NUCLEOTIDE SEQUENCE [LARGE SCALE GENOMIC DNA]</scope>
    <source>
        <strain evidence="5 6">SS14</strain>
    </source>
</reference>
<keyword evidence="2" id="KW-0808">Transferase</keyword>
<sequence>MPVGDLDHRKLAEAFPVDPSLYNPTHDELNWLKKLTGIEDEKELKEHAIKTQAEGLAVFPYPCLKRFVFTSYKIGKHPAYKDVLALGNDRPGAIYLEIGCCFGNDVRKAISDGYPVENVIASDLEEGFWKVGHKFFRTTQETFPVPFLAGDVFDPSFLSPDTPPAPTSSAPATSTVPDINSITSLTPLQHNVTVIHAAAFFHLFREEQQTRLAFLLGSLLSPLPGSMIIGSHSVLPEEKIKGEIILNQLGRGPLFAHSPTSWRELWIGEGGVFRPSDAKVWAEVKESTFIVPADNSSATKVLGDLGRMRFLMTWSVVRI</sequence>